<evidence type="ECO:0000259" key="2">
    <source>
        <dbReference type="PROSITE" id="PS50181"/>
    </source>
</evidence>
<evidence type="ECO:0000313" key="4">
    <source>
        <dbReference type="Proteomes" id="UP000008068"/>
    </source>
</evidence>
<proteinExistence type="predicted"/>
<name>G0NZN6_CAEBE</name>
<feature type="domain" description="F-box" evidence="2">
    <location>
        <begin position="40"/>
        <end position="68"/>
    </location>
</feature>
<dbReference type="Proteomes" id="UP000008068">
    <property type="component" value="Unassembled WGS sequence"/>
</dbReference>
<protein>
    <recommendedName>
        <fullName evidence="2">F-box domain-containing protein</fullName>
    </recommendedName>
</protein>
<keyword evidence="4" id="KW-1185">Reference proteome</keyword>
<dbReference type="AlphaFoldDB" id="G0NZN6"/>
<sequence length="103" mass="11708">MPPKSRKKPTFKEKSNPIPSYLNMSVKSRTSIENSKKPGTFNLFKLPWDALKEVLKPMDHRDVFVLSLSGNYSVLTMSTHQSTPFNELSTTIFAIYSVLNTLI</sequence>
<evidence type="ECO:0000256" key="1">
    <source>
        <dbReference type="SAM" id="MobiDB-lite"/>
    </source>
</evidence>
<dbReference type="HOGENOM" id="CLU_2266086_0_0_1"/>
<dbReference type="PROSITE" id="PS50181">
    <property type="entry name" value="FBOX"/>
    <property type="match status" value="1"/>
</dbReference>
<organism evidence="4">
    <name type="scientific">Caenorhabditis brenneri</name>
    <name type="common">Nematode worm</name>
    <dbReference type="NCBI Taxonomy" id="135651"/>
    <lineage>
        <taxon>Eukaryota</taxon>
        <taxon>Metazoa</taxon>
        <taxon>Ecdysozoa</taxon>
        <taxon>Nematoda</taxon>
        <taxon>Chromadorea</taxon>
        <taxon>Rhabditida</taxon>
        <taxon>Rhabditina</taxon>
        <taxon>Rhabditomorpha</taxon>
        <taxon>Rhabditoidea</taxon>
        <taxon>Rhabditidae</taxon>
        <taxon>Peloderinae</taxon>
        <taxon>Caenorhabditis</taxon>
    </lineage>
</organism>
<dbReference type="EMBL" id="GL379991">
    <property type="protein sequence ID" value="EGT41278.1"/>
    <property type="molecule type" value="Genomic_DNA"/>
</dbReference>
<feature type="region of interest" description="Disordered" evidence="1">
    <location>
        <begin position="1"/>
        <end position="21"/>
    </location>
</feature>
<evidence type="ECO:0000313" key="3">
    <source>
        <dbReference type="EMBL" id="EGT41278.1"/>
    </source>
</evidence>
<gene>
    <name evidence="3" type="ORF">CAEBREN_22628</name>
</gene>
<reference evidence="4" key="1">
    <citation type="submission" date="2011-07" db="EMBL/GenBank/DDBJ databases">
        <authorList>
            <consortium name="Caenorhabditis brenneri Sequencing and Analysis Consortium"/>
            <person name="Wilson R.K."/>
        </authorList>
    </citation>
    <scope>NUCLEOTIDE SEQUENCE [LARGE SCALE GENOMIC DNA]</scope>
    <source>
        <strain evidence="4">PB2801</strain>
    </source>
</reference>
<accession>G0NZN6</accession>
<dbReference type="InParanoid" id="G0NZN6"/>
<dbReference type="InterPro" id="IPR001810">
    <property type="entry name" value="F-box_dom"/>
</dbReference>